<evidence type="ECO:0000256" key="9">
    <source>
        <dbReference type="ARBA" id="ARBA00023034"/>
    </source>
</evidence>
<dbReference type="GO" id="GO:0004222">
    <property type="term" value="F:metalloendopeptidase activity"/>
    <property type="evidence" value="ECO:0007669"/>
    <property type="project" value="InterPro"/>
</dbReference>
<keyword evidence="8" id="KW-0165">Cleavage on pair of basic residues</keyword>
<dbReference type="EC" id="3.4.24.81" evidence="6"/>
<sequence length="918" mass="102186">MDSGIRGSCYHVIFTTFVLQLVSGLAIDHILHDYRPLFYDHHKLKQQHERMRRSTIDKMDFEFHTQYRHFKVRLKRDNHVFNPDVIIETSDGPVDIDTSFLYSGALEGEKSRVFGHINSEGHFQGQIQTKDATFFMEPSSLYFKQPQDFHSIIYTSNDVIFNSTSFCNADGIRHSMMNSIPSMNNEQEINQWQHRYSFDANLPEHRRKRAIDPTKTVCSIYMQADHTFYQKYSSNIDTVVAQLGVYVQAVNNIFQRIDFDGDSSADNIGFLVKRLKVHTDPNASGYKLNGHYSVEKFLDLHSSDNYDGYCLSYMFTDRDFDGGVLGLAWVASLTKAGGICEAYRSYSGEYKSLNTGIVTVKNYGAAVASVVTQVTFAHEIGHNFGSEHDTDGSGCAPGGSDGNYIMYAHATSGYLPNNDKFSNCSINQVAPIIENKGRSSSGCFIAPVSHVCGNKIVESPDEECDCGWDDECSETCCHAAGTPNGCTYNNTGGLSLFCSPSEGPCCDTNCQRKTSGVCRGNTSCLAAAQCDGSGVSCPSSTPEPNGTACANGQVCFLGECSASVCLAKGYQSCQCPGSGWKDSDLCRLCCQVNDTCSFAGDIPDLTEANAFTGAPCNNFKGYCDVFHVCREVDPTGPLSNIRKLLLSGDIINKVKQFLTDKWWVAVLAAVGLFVLMGIFIKVCGKSHGPRDEKKGGKKGKKRSRIVLFRYMESFPTMPRRIHPNEQPEDRDPNKLNQHVKVQFEDVLNEAPGLKTFDFVWLCSRECYGFFHGLCYGLITLFLAPFIALAWGCSFAFTAFEHIWCLTPIEKNVYICCGTCFKNCFKHLFDCFITPCTSACGGIFVVFHTDSPQTTVVRPKARQTKTASRDKKNEDEDVEPMDETKGFLAVPVVLRESSYVTNHKDNAMKSIQRQMNMFQ</sequence>
<dbReference type="GO" id="GO:0046872">
    <property type="term" value="F:metal ion binding"/>
    <property type="evidence" value="ECO:0007669"/>
    <property type="project" value="UniProtKB-KW"/>
</dbReference>
<evidence type="ECO:0000256" key="1">
    <source>
        <dbReference type="ARBA" id="ARBA00001809"/>
    </source>
</evidence>
<evidence type="ECO:0000256" key="4">
    <source>
        <dbReference type="ARBA" id="ARBA00004543"/>
    </source>
</evidence>
<dbReference type="GO" id="GO:0007219">
    <property type="term" value="P:Notch signaling pathway"/>
    <property type="evidence" value="ECO:0007669"/>
    <property type="project" value="TreeGrafter"/>
</dbReference>
<dbReference type="GO" id="GO:0070836">
    <property type="term" value="P:caveola assembly"/>
    <property type="evidence" value="ECO:0007669"/>
    <property type="project" value="InterPro"/>
</dbReference>
<keyword evidence="7" id="KW-1003">Cell membrane</keyword>
<dbReference type="GO" id="GO:0005901">
    <property type="term" value="C:caveola"/>
    <property type="evidence" value="ECO:0007669"/>
    <property type="project" value="UniProtKB-SubCell"/>
</dbReference>
<keyword evidence="16" id="KW-1185">Reference proteome</keyword>
<dbReference type="InterPro" id="IPR001590">
    <property type="entry name" value="Peptidase_M12B"/>
</dbReference>
<dbReference type="KEGG" id="cvn:111112332"/>
<feature type="domain" description="Disintegrin" evidence="14">
    <location>
        <begin position="449"/>
        <end position="545"/>
    </location>
</feature>
<feature type="active site" evidence="11">
    <location>
        <position position="379"/>
    </location>
</feature>
<feature type="transmembrane region" description="Helical" evidence="13">
    <location>
        <begin position="773"/>
        <end position="799"/>
    </location>
</feature>
<dbReference type="PANTHER" id="PTHR45702:SF2">
    <property type="entry name" value="KUZBANIAN, ISOFORM A"/>
    <property type="match status" value="1"/>
</dbReference>
<evidence type="ECO:0000259" key="15">
    <source>
        <dbReference type="PROSITE" id="PS50215"/>
    </source>
</evidence>
<evidence type="ECO:0000256" key="7">
    <source>
        <dbReference type="ARBA" id="ARBA00022475"/>
    </source>
</evidence>
<dbReference type="PANTHER" id="PTHR45702">
    <property type="entry name" value="ADAM10/ADAM17 METALLOPEPTIDASE FAMILY MEMBER"/>
    <property type="match status" value="1"/>
</dbReference>
<dbReference type="Gene3D" id="3.40.390.10">
    <property type="entry name" value="Collagenase (Catalytic Domain)"/>
    <property type="match status" value="1"/>
</dbReference>
<evidence type="ECO:0000256" key="3">
    <source>
        <dbReference type="ARBA" id="ARBA00004395"/>
    </source>
</evidence>
<feature type="binding site" evidence="11">
    <location>
        <position position="388"/>
    </location>
    <ligand>
        <name>Zn(2+)</name>
        <dbReference type="ChEBI" id="CHEBI:29105"/>
        <note>catalytic</note>
    </ligand>
</feature>
<keyword evidence="10 13" id="KW-0472">Membrane</keyword>
<evidence type="ECO:0000256" key="5">
    <source>
        <dbReference type="ARBA" id="ARBA00010988"/>
    </source>
</evidence>
<feature type="transmembrane region" description="Helical" evidence="13">
    <location>
        <begin position="662"/>
        <end position="684"/>
    </location>
</feature>
<dbReference type="InterPro" id="IPR001762">
    <property type="entry name" value="Disintegrin_dom"/>
</dbReference>
<evidence type="ECO:0000256" key="8">
    <source>
        <dbReference type="ARBA" id="ARBA00022685"/>
    </source>
</evidence>
<feature type="binding site" evidence="11">
    <location>
        <position position="382"/>
    </location>
    <ligand>
        <name>Zn(2+)</name>
        <dbReference type="ChEBI" id="CHEBI:29105"/>
        <note>catalytic</note>
    </ligand>
</feature>
<dbReference type="GO" id="GO:0006509">
    <property type="term" value="P:membrane protein ectodomain proteolysis"/>
    <property type="evidence" value="ECO:0007669"/>
    <property type="project" value="TreeGrafter"/>
</dbReference>
<organism evidence="16 17">
    <name type="scientific">Crassostrea virginica</name>
    <name type="common">Eastern oyster</name>
    <dbReference type="NCBI Taxonomy" id="6565"/>
    <lineage>
        <taxon>Eukaryota</taxon>
        <taxon>Metazoa</taxon>
        <taxon>Spiralia</taxon>
        <taxon>Lophotrochozoa</taxon>
        <taxon>Mollusca</taxon>
        <taxon>Bivalvia</taxon>
        <taxon>Autobranchia</taxon>
        <taxon>Pteriomorphia</taxon>
        <taxon>Ostreida</taxon>
        <taxon>Ostreoidea</taxon>
        <taxon>Ostreidae</taxon>
        <taxon>Crassostrea</taxon>
    </lineage>
</organism>
<dbReference type="InterPro" id="IPR051489">
    <property type="entry name" value="ADAM_Metalloproteinase"/>
</dbReference>
<evidence type="ECO:0000256" key="11">
    <source>
        <dbReference type="PROSITE-ProRule" id="PRU00276"/>
    </source>
</evidence>
<dbReference type="Pfam" id="PF01146">
    <property type="entry name" value="Caveolin"/>
    <property type="match status" value="1"/>
</dbReference>
<dbReference type="GO" id="GO:0000139">
    <property type="term" value="C:Golgi membrane"/>
    <property type="evidence" value="ECO:0007669"/>
    <property type="project" value="UniProtKB-SubCell"/>
</dbReference>
<evidence type="ECO:0000259" key="14">
    <source>
        <dbReference type="PROSITE" id="PS50214"/>
    </source>
</evidence>
<proteinExistence type="inferred from homology"/>
<dbReference type="InterPro" id="IPR036436">
    <property type="entry name" value="Disintegrin_dom_sf"/>
</dbReference>
<comment type="similarity">
    <text evidence="5">Belongs to the caveolin family.</text>
</comment>
<evidence type="ECO:0000256" key="12">
    <source>
        <dbReference type="SAM" id="MobiDB-lite"/>
    </source>
</evidence>
<evidence type="ECO:0000256" key="6">
    <source>
        <dbReference type="ARBA" id="ARBA00012332"/>
    </source>
</evidence>
<evidence type="ECO:0000313" key="16">
    <source>
        <dbReference type="Proteomes" id="UP000694844"/>
    </source>
</evidence>
<dbReference type="OrthoDB" id="2149267at2759"/>
<feature type="binding site" evidence="11">
    <location>
        <position position="378"/>
    </location>
    <ligand>
        <name>Zn(2+)</name>
        <dbReference type="ChEBI" id="CHEBI:29105"/>
        <note>catalytic</note>
    </ligand>
</feature>
<evidence type="ECO:0000313" key="17">
    <source>
        <dbReference type="RefSeq" id="XP_022305484.1"/>
    </source>
</evidence>
<dbReference type="AlphaFoldDB" id="A0A8B8BRJ3"/>
<reference evidence="17" key="1">
    <citation type="submission" date="2025-08" db="UniProtKB">
        <authorList>
            <consortium name="RefSeq"/>
        </authorList>
    </citation>
    <scope>IDENTIFICATION</scope>
    <source>
        <tissue evidence="17">Whole sample</tissue>
    </source>
</reference>
<accession>A0A8B8BRJ3</accession>
<feature type="region of interest" description="Disordered" evidence="12">
    <location>
        <begin position="857"/>
        <end position="880"/>
    </location>
</feature>
<dbReference type="Pfam" id="PF21299">
    <property type="entry name" value="ADAM10_Cys-rich"/>
    <property type="match status" value="1"/>
</dbReference>
<dbReference type="InterPro" id="IPR049038">
    <property type="entry name" value="ADAM10_Cys-rich"/>
</dbReference>
<comment type="subcellular location">
    <subcellularLocation>
        <location evidence="2">Cell membrane</location>
        <topology evidence="2">Peripheral membrane protein</topology>
    </subcellularLocation>
    <subcellularLocation>
        <location evidence="3">Golgi apparatus membrane</location>
        <topology evidence="3">Peripheral membrane protein</topology>
    </subcellularLocation>
    <subcellularLocation>
        <location evidence="4">Membrane</location>
        <location evidence="4">Caveola</location>
        <topology evidence="4">Peripheral membrane protein</topology>
    </subcellularLocation>
</comment>
<dbReference type="InterPro" id="IPR024079">
    <property type="entry name" value="MetalloPept_cat_dom_sf"/>
</dbReference>
<dbReference type="GeneID" id="111112332"/>
<keyword evidence="9" id="KW-0333">Golgi apparatus</keyword>
<evidence type="ECO:0000256" key="2">
    <source>
        <dbReference type="ARBA" id="ARBA00004202"/>
    </source>
</evidence>
<dbReference type="Gene3D" id="4.10.70.10">
    <property type="entry name" value="Disintegrin domain"/>
    <property type="match status" value="1"/>
</dbReference>
<comment type="catalytic activity">
    <reaction evidence="1">
        <text>Endopeptidase of broad specificity.</text>
        <dbReference type="EC" id="3.4.24.81"/>
    </reaction>
</comment>
<keyword evidence="11" id="KW-0479">Metal-binding</keyword>
<protein>
    <recommendedName>
        <fullName evidence="6">ADAM10 endopeptidase</fullName>
        <ecNumber evidence="6">3.4.24.81</ecNumber>
    </recommendedName>
</protein>
<name>A0A8B8BRJ3_CRAVI</name>
<dbReference type="Proteomes" id="UP000694844">
    <property type="component" value="Chromosome 9"/>
</dbReference>
<comment type="caution">
    <text evidence="11">Lacks conserved residue(s) required for the propagation of feature annotation.</text>
</comment>
<keyword evidence="13" id="KW-0812">Transmembrane</keyword>
<evidence type="ECO:0000256" key="13">
    <source>
        <dbReference type="SAM" id="Phobius"/>
    </source>
</evidence>
<evidence type="ECO:0000256" key="10">
    <source>
        <dbReference type="ARBA" id="ARBA00023136"/>
    </source>
</evidence>
<dbReference type="InterPro" id="IPR001612">
    <property type="entry name" value="Caveolin"/>
</dbReference>
<gene>
    <name evidence="17" type="primary">LOC111112332</name>
</gene>
<dbReference type="PROSITE" id="PS50215">
    <property type="entry name" value="ADAM_MEPRO"/>
    <property type="match status" value="1"/>
</dbReference>
<keyword evidence="11" id="KW-0862">Zinc</keyword>
<dbReference type="Pfam" id="PF13688">
    <property type="entry name" value="Reprolysin_5"/>
    <property type="match status" value="1"/>
</dbReference>
<keyword evidence="13" id="KW-1133">Transmembrane helix</keyword>
<dbReference type="RefSeq" id="XP_022305484.1">
    <property type="nucleotide sequence ID" value="XM_022449776.1"/>
</dbReference>
<dbReference type="SUPFAM" id="SSF55486">
    <property type="entry name" value="Metalloproteases ('zincins'), catalytic domain"/>
    <property type="match status" value="1"/>
</dbReference>
<dbReference type="PROSITE" id="PS50214">
    <property type="entry name" value="DISINTEGRIN_2"/>
    <property type="match status" value="1"/>
</dbReference>
<feature type="domain" description="Peptidase M12B" evidence="15">
    <location>
        <begin position="216"/>
        <end position="435"/>
    </location>
</feature>